<reference evidence="2 3" key="1">
    <citation type="submission" date="2016-03" db="EMBL/GenBank/DDBJ databases">
        <title>Choanephora cucurbitarum.</title>
        <authorList>
            <person name="Min B."/>
            <person name="Park H."/>
            <person name="Park J.-H."/>
            <person name="Shin H.-D."/>
            <person name="Choi I.-G."/>
        </authorList>
    </citation>
    <scope>NUCLEOTIDE SEQUENCE [LARGE SCALE GENOMIC DNA]</scope>
    <source>
        <strain evidence="2 3">KUS-F28377</strain>
    </source>
</reference>
<gene>
    <name evidence="2" type="ORF">A0J61_06396</name>
</gene>
<dbReference type="EMBL" id="LUGH01000384">
    <property type="protein sequence ID" value="OBZ85549.1"/>
    <property type="molecule type" value="Genomic_DNA"/>
</dbReference>
<sequence length="196" mass="22916">MSNEESSWPILDPLLKKPELYKDKAGLKQKSLLNYPMPLPDDQVGEELTNNNSNTAEETSNEKKSAADDLIKEIEDELEFYRYDIYTEKLKALEKELASIEEGTHKDVVASDKKALGKVKSDMSQAEEQYLLYIETIERNFETQKAEIMKDHQKELDLVNRAVNFKRHSYLDQQNNRKRTRQQIEAERREVNGIYN</sequence>
<protein>
    <submittedName>
        <fullName evidence="2">Uncharacterized protein</fullName>
    </submittedName>
</protein>
<dbReference type="InParanoid" id="A0A1C7NA48"/>
<accession>A0A1C7NA48</accession>
<evidence type="ECO:0000256" key="1">
    <source>
        <dbReference type="SAM" id="MobiDB-lite"/>
    </source>
</evidence>
<evidence type="ECO:0000313" key="3">
    <source>
        <dbReference type="Proteomes" id="UP000093000"/>
    </source>
</evidence>
<name>A0A1C7NA48_9FUNG</name>
<dbReference type="AlphaFoldDB" id="A0A1C7NA48"/>
<feature type="compositionally biased region" description="Low complexity" evidence="1">
    <location>
        <begin position="46"/>
        <end position="58"/>
    </location>
</feature>
<comment type="caution">
    <text evidence="2">The sequence shown here is derived from an EMBL/GenBank/DDBJ whole genome shotgun (WGS) entry which is preliminary data.</text>
</comment>
<evidence type="ECO:0000313" key="2">
    <source>
        <dbReference type="EMBL" id="OBZ85549.1"/>
    </source>
</evidence>
<feature type="region of interest" description="Disordered" evidence="1">
    <location>
        <begin position="32"/>
        <end position="67"/>
    </location>
</feature>
<keyword evidence="3" id="KW-1185">Reference proteome</keyword>
<organism evidence="2 3">
    <name type="scientific">Choanephora cucurbitarum</name>
    <dbReference type="NCBI Taxonomy" id="101091"/>
    <lineage>
        <taxon>Eukaryota</taxon>
        <taxon>Fungi</taxon>
        <taxon>Fungi incertae sedis</taxon>
        <taxon>Mucoromycota</taxon>
        <taxon>Mucoromycotina</taxon>
        <taxon>Mucoromycetes</taxon>
        <taxon>Mucorales</taxon>
        <taxon>Mucorineae</taxon>
        <taxon>Choanephoraceae</taxon>
        <taxon>Choanephoroideae</taxon>
        <taxon>Choanephora</taxon>
    </lineage>
</organism>
<proteinExistence type="predicted"/>
<dbReference type="Proteomes" id="UP000093000">
    <property type="component" value="Unassembled WGS sequence"/>
</dbReference>